<name>A0AAV2B6K4_9ARAC</name>
<evidence type="ECO:0000256" key="1">
    <source>
        <dbReference type="SAM" id="MobiDB-lite"/>
    </source>
</evidence>
<protein>
    <submittedName>
        <fullName evidence="2">Uncharacterized protein</fullName>
    </submittedName>
</protein>
<organism evidence="2 3">
    <name type="scientific">Larinioides sclopetarius</name>
    <dbReference type="NCBI Taxonomy" id="280406"/>
    <lineage>
        <taxon>Eukaryota</taxon>
        <taxon>Metazoa</taxon>
        <taxon>Ecdysozoa</taxon>
        <taxon>Arthropoda</taxon>
        <taxon>Chelicerata</taxon>
        <taxon>Arachnida</taxon>
        <taxon>Araneae</taxon>
        <taxon>Araneomorphae</taxon>
        <taxon>Entelegynae</taxon>
        <taxon>Araneoidea</taxon>
        <taxon>Araneidae</taxon>
        <taxon>Larinioides</taxon>
    </lineage>
</organism>
<dbReference type="Proteomes" id="UP001497382">
    <property type="component" value="Unassembled WGS sequence"/>
</dbReference>
<reference evidence="2 3" key="1">
    <citation type="submission" date="2024-04" db="EMBL/GenBank/DDBJ databases">
        <authorList>
            <person name="Rising A."/>
            <person name="Reimegard J."/>
            <person name="Sonavane S."/>
            <person name="Akerstrom W."/>
            <person name="Nylinder S."/>
            <person name="Hedman E."/>
            <person name="Kallberg Y."/>
        </authorList>
    </citation>
    <scope>NUCLEOTIDE SEQUENCE [LARGE SCALE GENOMIC DNA]</scope>
</reference>
<dbReference type="AlphaFoldDB" id="A0AAV2B6K4"/>
<evidence type="ECO:0000313" key="3">
    <source>
        <dbReference type="Proteomes" id="UP001497382"/>
    </source>
</evidence>
<keyword evidence="3" id="KW-1185">Reference proteome</keyword>
<comment type="caution">
    <text evidence="2">The sequence shown here is derived from an EMBL/GenBank/DDBJ whole genome shotgun (WGS) entry which is preliminary data.</text>
</comment>
<dbReference type="EMBL" id="CAXIEN010000294">
    <property type="protein sequence ID" value="CAL1291866.1"/>
    <property type="molecule type" value="Genomic_DNA"/>
</dbReference>
<gene>
    <name evidence="2" type="ORF">LARSCL_LOCUS17323</name>
</gene>
<evidence type="ECO:0000313" key="2">
    <source>
        <dbReference type="EMBL" id="CAL1291866.1"/>
    </source>
</evidence>
<sequence>MVAFNSKFHLASDHICTEINRRHVVLRIRSVTLDIPHREKISFFSGGSSPEISMKDIGDRMESTQTTFAGATNSLCPKSSILQSTTRRNTSTSKNNNHVKFVTPASTLDVSHTMKVDVVLHQIATCAAESIGAEINCKSWRNGESPPLQRIETGIELDSESPKTESPR</sequence>
<proteinExistence type="predicted"/>
<accession>A0AAV2B6K4</accession>
<feature type="region of interest" description="Disordered" evidence="1">
    <location>
        <begin position="140"/>
        <end position="168"/>
    </location>
</feature>